<dbReference type="EMBL" id="UZWE01000045">
    <property type="protein sequence ID" value="VDS09865.1"/>
    <property type="molecule type" value="Genomic_DNA"/>
</dbReference>
<gene>
    <name evidence="1" type="ORF">PARHAE_03073</name>
</gene>
<accession>A0A447IQP4</accession>
<name>A0A447IQP4_9RHOB</name>
<organism evidence="1 2">
    <name type="scientific">Paracoccus haematequi</name>
    <dbReference type="NCBI Taxonomy" id="2491866"/>
    <lineage>
        <taxon>Bacteria</taxon>
        <taxon>Pseudomonadati</taxon>
        <taxon>Pseudomonadota</taxon>
        <taxon>Alphaproteobacteria</taxon>
        <taxon>Rhodobacterales</taxon>
        <taxon>Paracoccaceae</taxon>
        <taxon>Paracoccus</taxon>
    </lineage>
</organism>
<reference evidence="1 2" key="1">
    <citation type="submission" date="2018-12" db="EMBL/GenBank/DDBJ databases">
        <authorList>
            <person name="Criscuolo A."/>
        </authorList>
    </citation>
    <scope>NUCLEOTIDE SEQUENCE [LARGE SCALE GENOMIC DNA]</scope>
    <source>
        <strain evidence="1">ACIP1116241</strain>
    </source>
</reference>
<evidence type="ECO:0000313" key="1">
    <source>
        <dbReference type="EMBL" id="VDS09865.1"/>
    </source>
</evidence>
<dbReference type="AlphaFoldDB" id="A0A447IQP4"/>
<evidence type="ECO:0000313" key="2">
    <source>
        <dbReference type="Proteomes" id="UP000270743"/>
    </source>
</evidence>
<proteinExistence type="predicted"/>
<sequence>MTRHRLACGNLGATVRRPRRRTTDPMAAFDALPGPLRRWLAQAALPWSPASCRRLWAQAIARGASPADALAHLDRAQTRALQRERHIPE</sequence>
<protein>
    <submittedName>
        <fullName evidence="1">Uncharacterized protein</fullName>
    </submittedName>
</protein>
<dbReference type="InterPro" id="IPR045386">
    <property type="entry name" value="DUF6525"/>
</dbReference>
<dbReference type="Proteomes" id="UP000270743">
    <property type="component" value="Unassembled WGS sequence"/>
</dbReference>
<dbReference type="Pfam" id="PF20135">
    <property type="entry name" value="DUF6525"/>
    <property type="match status" value="1"/>
</dbReference>
<keyword evidence="2" id="KW-1185">Reference proteome</keyword>
<dbReference type="RefSeq" id="WP_164555277.1">
    <property type="nucleotide sequence ID" value="NZ_UZWE01000045.1"/>
</dbReference>